<keyword evidence="6" id="KW-1185">Reference proteome</keyword>
<dbReference type="PROSITE" id="PS50914">
    <property type="entry name" value="BON"/>
    <property type="match status" value="1"/>
</dbReference>
<dbReference type="EMBL" id="JFHE01000070">
    <property type="protein sequence ID" value="KDR25618.1"/>
    <property type="molecule type" value="Genomic_DNA"/>
</dbReference>
<dbReference type="Pfam" id="PF04972">
    <property type="entry name" value="BON"/>
    <property type="match status" value="1"/>
</dbReference>
<evidence type="ECO:0000256" key="1">
    <source>
        <dbReference type="SAM" id="SignalP"/>
    </source>
</evidence>
<dbReference type="EMBL" id="BMEG01000004">
    <property type="protein sequence ID" value="GGD72391.1"/>
    <property type="molecule type" value="Genomic_DNA"/>
</dbReference>
<accession>A0A069NB43</accession>
<reference evidence="6" key="3">
    <citation type="journal article" date="2019" name="Int. J. Syst. Evol. Microbiol.">
        <title>The Global Catalogue of Microorganisms (GCM) 10K type strain sequencing project: providing services to taxonomists for standard genome sequencing and annotation.</title>
        <authorList>
            <consortium name="The Broad Institute Genomics Platform"/>
            <consortium name="The Broad Institute Genome Sequencing Center for Infectious Disease"/>
            <person name="Wu L."/>
            <person name="Ma J."/>
        </authorList>
    </citation>
    <scope>NUCLEOTIDE SEQUENCE [LARGE SCALE GENOMIC DNA]</scope>
    <source>
        <strain evidence="6">CGMCC 1.11013</strain>
    </source>
</reference>
<dbReference type="InterPro" id="IPR051686">
    <property type="entry name" value="Lipoprotein_DolP"/>
</dbReference>
<keyword evidence="1" id="KW-0732">Signal</keyword>
<evidence type="ECO:0000313" key="5">
    <source>
        <dbReference type="Proteomes" id="UP000027439"/>
    </source>
</evidence>
<dbReference type="AlphaFoldDB" id="A0A069NB43"/>
<gene>
    <name evidence="4" type="ORF">BG57_30225</name>
    <name evidence="3" type="ORF">GCM10010985_28600</name>
</gene>
<feature type="signal peptide" evidence="1">
    <location>
        <begin position="1"/>
        <end position="31"/>
    </location>
</feature>
<feature type="domain" description="BON" evidence="2">
    <location>
        <begin position="51"/>
        <end position="119"/>
    </location>
</feature>
<reference evidence="3" key="4">
    <citation type="submission" date="2024-05" db="EMBL/GenBank/DDBJ databases">
        <authorList>
            <person name="Sun Q."/>
            <person name="Zhou Y."/>
        </authorList>
    </citation>
    <scope>NUCLEOTIDE SEQUENCE</scope>
    <source>
        <strain evidence="3">CGMCC 1.11013</strain>
    </source>
</reference>
<dbReference type="Gene3D" id="3.30.1340.30">
    <property type="match status" value="1"/>
</dbReference>
<dbReference type="PANTHER" id="PTHR34606:SF15">
    <property type="entry name" value="BON DOMAIN-CONTAINING PROTEIN"/>
    <property type="match status" value="1"/>
</dbReference>
<evidence type="ECO:0000313" key="3">
    <source>
        <dbReference type="EMBL" id="GGD72391.1"/>
    </source>
</evidence>
<protein>
    <submittedName>
        <fullName evidence="4">Transporter</fullName>
    </submittedName>
</protein>
<reference evidence="4 5" key="2">
    <citation type="submission" date="2014-03" db="EMBL/GenBank/DDBJ databases">
        <title>Draft Genome Sequences of Four Burkholderia Strains.</title>
        <authorList>
            <person name="Liu X.Y."/>
            <person name="Li C.X."/>
            <person name="Xu J.H."/>
        </authorList>
    </citation>
    <scope>NUCLEOTIDE SEQUENCE [LARGE SCALE GENOMIC DNA]</scope>
    <source>
        <strain evidence="4 5">R27</strain>
    </source>
</reference>
<dbReference type="STRING" id="1071679.BG57_30225"/>
<dbReference type="eggNOG" id="COG2823">
    <property type="taxonomic scope" value="Bacteria"/>
</dbReference>
<organism evidence="4 5">
    <name type="scientific">Caballeronia grimmiae</name>
    <dbReference type="NCBI Taxonomy" id="1071679"/>
    <lineage>
        <taxon>Bacteria</taxon>
        <taxon>Pseudomonadati</taxon>
        <taxon>Pseudomonadota</taxon>
        <taxon>Betaproteobacteria</taxon>
        <taxon>Burkholderiales</taxon>
        <taxon>Burkholderiaceae</taxon>
        <taxon>Caballeronia</taxon>
    </lineage>
</organism>
<dbReference type="InterPro" id="IPR007055">
    <property type="entry name" value="BON_dom"/>
</dbReference>
<name>A0A069NB43_9BURK</name>
<comment type="caution">
    <text evidence="4">The sequence shown here is derived from an EMBL/GenBank/DDBJ whole genome shotgun (WGS) entry which is preliminary data.</text>
</comment>
<evidence type="ECO:0000313" key="6">
    <source>
        <dbReference type="Proteomes" id="UP000597138"/>
    </source>
</evidence>
<proteinExistence type="predicted"/>
<feature type="chain" id="PRO_5001663703" evidence="1">
    <location>
        <begin position="32"/>
        <end position="123"/>
    </location>
</feature>
<evidence type="ECO:0000313" key="4">
    <source>
        <dbReference type="EMBL" id="KDR25618.1"/>
    </source>
</evidence>
<dbReference type="Proteomes" id="UP000027439">
    <property type="component" value="Unassembled WGS sequence"/>
</dbReference>
<evidence type="ECO:0000259" key="2">
    <source>
        <dbReference type="PROSITE" id="PS50914"/>
    </source>
</evidence>
<dbReference type="Proteomes" id="UP000597138">
    <property type="component" value="Unassembled WGS sequence"/>
</dbReference>
<sequence length="123" mass="12529">MRKMKPNVYRCAALIVVLTMGAMIQATEASAAASTPSVASAASAPVATRTQNRALRRSVYAAFAKDKAIDAGDIGVSAKDGDITLTGTVGDAAHIGKAAELASGVPGVRSVTNKLTVKRPFGQ</sequence>
<dbReference type="PANTHER" id="PTHR34606">
    <property type="entry name" value="BON DOMAIN-CONTAINING PROTEIN"/>
    <property type="match status" value="1"/>
</dbReference>
<reference evidence="3" key="1">
    <citation type="journal article" date="2014" name="Int. J. Syst. Evol. Microbiol.">
        <title>Complete genome of a new Firmicutes species belonging to the dominant human colonic microbiota ('Ruminococcus bicirculans') reveals two chromosomes and a selective capacity to utilize plant glucans.</title>
        <authorList>
            <consortium name="NISC Comparative Sequencing Program"/>
            <person name="Wegmann U."/>
            <person name="Louis P."/>
            <person name="Goesmann A."/>
            <person name="Henrissat B."/>
            <person name="Duncan S.H."/>
            <person name="Flint H.J."/>
        </authorList>
    </citation>
    <scope>NUCLEOTIDE SEQUENCE</scope>
    <source>
        <strain evidence="3">CGMCC 1.11013</strain>
    </source>
</reference>